<feature type="domain" description="Amine oxidase" evidence="1">
    <location>
        <begin position="65"/>
        <end position="547"/>
    </location>
</feature>
<dbReference type="GO" id="GO:0001716">
    <property type="term" value="F:L-amino-acid oxidase activity"/>
    <property type="evidence" value="ECO:0007669"/>
    <property type="project" value="TreeGrafter"/>
</dbReference>
<dbReference type="PANTHER" id="PTHR10742">
    <property type="entry name" value="FLAVIN MONOAMINE OXIDASE"/>
    <property type="match status" value="1"/>
</dbReference>
<evidence type="ECO:0000313" key="3">
    <source>
        <dbReference type="Proteomes" id="UP000663850"/>
    </source>
</evidence>
<dbReference type="Gene3D" id="3.90.660.10">
    <property type="match status" value="1"/>
</dbReference>
<protein>
    <recommendedName>
        <fullName evidence="1">Amine oxidase domain-containing protein</fullName>
    </recommendedName>
</protein>
<name>A0A8H3H674_9AGAM</name>
<dbReference type="GO" id="GO:0009063">
    <property type="term" value="P:amino acid catabolic process"/>
    <property type="evidence" value="ECO:0007669"/>
    <property type="project" value="TreeGrafter"/>
</dbReference>
<dbReference type="AlphaFoldDB" id="A0A8H3H674"/>
<comment type="caution">
    <text evidence="2">The sequence shown here is derived from an EMBL/GenBank/DDBJ whole genome shotgun (WGS) entry which is preliminary data.</text>
</comment>
<dbReference type="InterPro" id="IPR050281">
    <property type="entry name" value="Flavin_monoamine_oxidase"/>
</dbReference>
<organism evidence="2 3">
    <name type="scientific">Rhizoctonia solani</name>
    <dbReference type="NCBI Taxonomy" id="456999"/>
    <lineage>
        <taxon>Eukaryota</taxon>
        <taxon>Fungi</taxon>
        <taxon>Dikarya</taxon>
        <taxon>Basidiomycota</taxon>
        <taxon>Agaricomycotina</taxon>
        <taxon>Agaricomycetes</taxon>
        <taxon>Cantharellales</taxon>
        <taxon>Ceratobasidiaceae</taxon>
        <taxon>Rhizoctonia</taxon>
    </lineage>
</organism>
<evidence type="ECO:0000313" key="2">
    <source>
        <dbReference type="EMBL" id="CAE6483041.1"/>
    </source>
</evidence>
<dbReference type="Gene3D" id="1.10.10.1620">
    <property type="match status" value="1"/>
</dbReference>
<dbReference type="Proteomes" id="UP000663850">
    <property type="component" value="Unassembled WGS sequence"/>
</dbReference>
<proteinExistence type="predicted"/>
<dbReference type="Pfam" id="PF01593">
    <property type="entry name" value="Amino_oxidase"/>
    <property type="match status" value="1"/>
</dbReference>
<reference evidence="2" key="1">
    <citation type="submission" date="2021-01" db="EMBL/GenBank/DDBJ databases">
        <authorList>
            <person name="Kaushik A."/>
        </authorList>
    </citation>
    <scope>NUCLEOTIDE SEQUENCE</scope>
    <source>
        <strain evidence="2">Type strain: AG8-Rh-89/</strain>
    </source>
</reference>
<dbReference type="SUPFAM" id="SSF54373">
    <property type="entry name" value="FAD-linked reductases, C-terminal domain"/>
    <property type="match status" value="1"/>
</dbReference>
<gene>
    <name evidence="2" type="ORF">RDB_LOCUS77037</name>
</gene>
<dbReference type="SUPFAM" id="SSF51905">
    <property type="entry name" value="FAD/NAD(P)-binding domain"/>
    <property type="match status" value="1"/>
</dbReference>
<dbReference type="EMBL" id="CAJMWZ010004031">
    <property type="protein sequence ID" value="CAE6483041.1"/>
    <property type="molecule type" value="Genomic_DNA"/>
</dbReference>
<dbReference type="Gene3D" id="3.50.50.60">
    <property type="entry name" value="FAD/NAD(P)-binding domain"/>
    <property type="match status" value="1"/>
</dbReference>
<dbReference type="InterPro" id="IPR036188">
    <property type="entry name" value="FAD/NAD-bd_sf"/>
</dbReference>
<sequence length="672" mass="74090">MPPLVNSEAYDARRAYVESLVDLYQHAALLPLAPGPWLPSVPPPSKTLPIDTHPINKVAVVGGGVAGLRAAMMLGSNFNVDVYEAGEKLGGRLFTHHFEGGGEWDYFDVGAMRYPNTKLMKSAFDLFTELGLELLEYKILVDENQRAFNLERHTVGDLKINTYANDPFKVGVSNGGTVPDQYAKQSPGQLLSDAVKPFIDLLLKDRKKGIQKLKEVDYHTTRSYLREEMKYPPGLIDYIETMSFGTGWFDRALAETVFEELCFQYDQDDPTKLKWYCVKGGSYEIIKKMKEKLEGPGYAANVKIKTKHRVTAAFFDDKATEHMLTISGLKSLDSQQTSFSEQYSHVVFALPPPCLRTIDLSTCHLDYEQRNALRQVSIGPSCKIGIKFKTAWWTRPGIDIKGGQSTTDRMARTIVYPSYGGGKSTVLIASYSWTQDAVALGAWIQGRNTAAEDRLKDLMLGDLAYIHQNQITRAQLDSEYDGMFPWDWTHNPDSMGAFGVFGPDQFRQYYCALTRPAAGGHMHFVGEAISTIHGWVAGALESAGRGVMQLLELNSLAIAKAPEPKPQVKLQGPGFPGVATLLASVNVDESWGVNALLGGAIAHSISTFATRAADAEDNKPGVDDSEIDPLVLFESKWDPDVGLDSGLLTKQLAMSRCLQVGEFGLSPAFESE</sequence>
<accession>A0A8H3H674</accession>
<dbReference type="Gene3D" id="1.10.405.10">
    <property type="entry name" value="Guanine Nucleotide Dissociation Inhibitor, domain 1"/>
    <property type="match status" value="1"/>
</dbReference>
<dbReference type="PANTHER" id="PTHR10742:SF342">
    <property type="entry name" value="AMINE OXIDASE"/>
    <property type="match status" value="1"/>
</dbReference>
<evidence type="ECO:0000259" key="1">
    <source>
        <dbReference type="Pfam" id="PF01593"/>
    </source>
</evidence>
<dbReference type="InterPro" id="IPR002937">
    <property type="entry name" value="Amino_oxidase"/>
</dbReference>